<proteinExistence type="predicted"/>
<accession>A0A1Y6K2Z1</accession>
<dbReference type="Proteomes" id="UP000195514">
    <property type="component" value="Chromosome I"/>
</dbReference>
<gene>
    <name evidence="1" type="ORF">CFX1CAM_0939</name>
</gene>
<protein>
    <submittedName>
        <fullName evidence="1">Uncharacterized protein</fullName>
    </submittedName>
</protein>
<dbReference type="AlphaFoldDB" id="A0A1Y6K2Z1"/>
<organism evidence="1 2">
    <name type="scientific">Candidatus Brevifilum fermentans</name>
    <dbReference type="NCBI Taxonomy" id="1986204"/>
    <lineage>
        <taxon>Bacteria</taxon>
        <taxon>Bacillati</taxon>
        <taxon>Chloroflexota</taxon>
        <taxon>Anaerolineae</taxon>
        <taxon>Anaerolineales</taxon>
        <taxon>Anaerolineaceae</taxon>
        <taxon>Candidatus Brevifilum</taxon>
    </lineage>
</organism>
<name>A0A1Y6K2Z1_9CHLR</name>
<reference evidence="2" key="1">
    <citation type="submission" date="2017-05" db="EMBL/GenBank/DDBJ databases">
        <authorList>
            <person name="Kirkegaard R."/>
            <person name="Mcilroy J S."/>
        </authorList>
    </citation>
    <scope>NUCLEOTIDE SEQUENCE [LARGE SCALE GENOMIC DNA]</scope>
</reference>
<dbReference type="EMBL" id="LT859958">
    <property type="protein sequence ID" value="SMX54004.1"/>
    <property type="molecule type" value="Genomic_DNA"/>
</dbReference>
<evidence type="ECO:0000313" key="2">
    <source>
        <dbReference type="Proteomes" id="UP000195514"/>
    </source>
</evidence>
<evidence type="ECO:0000313" key="1">
    <source>
        <dbReference type="EMBL" id="SMX54004.1"/>
    </source>
</evidence>
<sequence length="78" mass="9036">MTNCAEKLGDNYEYRTDYLLFRAGSIGFIESFYVPVDKDYVELGEPFVKCPEYLEPSEARMENLELRLASSYEIPPLV</sequence>
<keyword evidence="2" id="KW-1185">Reference proteome</keyword>
<dbReference type="KEGG" id="abat:CFX1CAM_0939"/>